<dbReference type="PANTHER" id="PTHR36923">
    <property type="entry name" value="FERREDOXIN"/>
    <property type="match status" value="1"/>
</dbReference>
<proteinExistence type="predicted"/>
<keyword evidence="7" id="KW-0003">3Fe-4S</keyword>
<gene>
    <name evidence="8" type="ORF">FHS23_002456</name>
</gene>
<protein>
    <submittedName>
        <fullName evidence="8">Ferredoxin</fullName>
    </submittedName>
</protein>
<dbReference type="RefSeq" id="WP_183653314.1">
    <property type="nucleotide sequence ID" value="NZ_JACHWU010000002.1"/>
</dbReference>
<keyword evidence="3" id="KW-0479">Metal-binding</keyword>
<keyword evidence="5" id="KW-0408">Iron</keyword>
<dbReference type="GO" id="GO:0051538">
    <property type="term" value="F:3 iron, 4 sulfur cluster binding"/>
    <property type="evidence" value="ECO:0007669"/>
    <property type="project" value="UniProtKB-KW"/>
</dbReference>
<keyword evidence="4" id="KW-0249">Electron transport</keyword>
<evidence type="ECO:0000256" key="2">
    <source>
        <dbReference type="ARBA" id="ARBA00022448"/>
    </source>
</evidence>
<keyword evidence="6" id="KW-0411">Iron-sulfur</keyword>
<dbReference type="Proteomes" id="UP000550714">
    <property type="component" value="Unassembled WGS sequence"/>
</dbReference>
<evidence type="ECO:0000256" key="3">
    <source>
        <dbReference type="ARBA" id="ARBA00022723"/>
    </source>
</evidence>
<dbReference type="AlphaFoldDB" id="A0A839S287"/>
<evidence type="ECO:0000313" key="9">
    <source>
        <dbReference type="Proteomes" id="UP000550714"/>
    </source>
</evidence>
<organism evidence="8 9">
    <name type="scientific">Prauserella isguenensis</name>
    <dbReference type="NCBI Taxonomy" id="1470180"/>
    <lineage>
        <taxon>Bacteria</taxon>
        <taxon>Bacillati</taxon>
        <taxon>Actinomycetota</taxon>
        <taxon>Actinomycetes</taxon>
        <taxon>Pseudonocardiales</taxon>
        <taxon>Pseudonocardiaceae</taxon>
        <taxon>Prauserella</taxon>
    </lineage>
</organism>
<dbReference type="Gene3D" id="3.30.70.20">
    <property type="match status" value="1"/>
</dbReference>
<comment type="caution">
    <text evidence="8">The sequence shown here is derived from an EMBL/GenBank/DDBJ whole genome shotgun (WGS) entry which is preliminary data.</text>
</comment>
<dbReference type="PANTHER" id="PTHR36923:SF3">
    <property type="entry name" value="FERREDOXIN"/>
    <property type="match status" value="1"/>
</dbReference>
<evidence type="ECO:0000256" key="5">
    <source>
        <dbReference type="ARBA" id="ARBA00023004"/>
    </source>
</evidence>
<reference evidence="8 9" key="1">
    <citation type="submission" date="2020-08" db="EMBL/GenBank/DDBJ databases">
        <title>Genomic Encyclopedia of Type Strains, Phase III (KMG-III): the genomes of soil and plant-associated and newly described type strains.</title>
        <authorList>
            <person name="Whitman W."/>
        </authorList>
    </citation>
    <scope>NUCLEOTIDE SEQUENCE [LARGE SCALE GENOMIC DNA]</scope>
    <source>
        <strain evidence="8 9">CECT 8577</strain>
    </source>
</reference>
<name>A0A839S287_9PSEU</name>
<accession>A0A839S287</accession>
<dbReference type="Pfam" id="PF13459">
    <property type="entry name" value="Fer4_15"/>
    <property type="match status" value="1"/>
</dbReference>
<keyword evidence="9" id="KW-1185">Reference proteome</keyword>
<dbReference type="EMBL" id="JACHWU010000002">
    <property type="protein sequence ID" value="MBB3051433.1"/>
    <property type="molecule type" value="Genomic_DNA"/>
</dbReference>
<comment type="cofactor">
    <cofactor evidence="1">
        <name>[3Fe-4S] cluster</name>
        <dbReference type="ChEBI" id="CHEBI:21137"/>
    </cofactor>
</comment>
<dbReference type="GO" id="GO:0046872">
    <property type="term" value="F:metal ion binding"/>
    <property type="evidence" value="ECO:0007669"/>
    <property type="project" value="UniProtKB-KW"/>
</dbReference>
<dbReference type="SUPFAM" id="SSF54862">
    <property type="entry name" value="4Fe-4S ferredoxins"/>
    <property type="match status" value="1"/>
</dbReference>
<evidence type="ECO:0000256" key="7">
    <source>
        <dbReference type="ARBA" id="ARBA00023291"/>
    </source>
</evidence>
<evidence type="ECO:0000256" key="4">
    <source>
        <dbReference type="ARBA" id="ARBA00022982"/>
    </source>
</evidence>
<keyword evidence="2" id="KW-0813">Transport</keyword>
<dbReference type="InterPro" id="IPR051269">
    <property type="entry name" value="Fe-S_cluster_ET"/>
</dbReference>
<evidence type="ECO:0000256" key="6">
    <source>
        <dbReference type="ARBA" id="ARBA00023014"/>
    </source>
</evidence>
<evidence type="ECO:0000313" key="8">
    <source>
        <dbReference type="EMBL" id="MBB3051433.1"/>
    </source>
</evidence>
<evidence type="ECO:0000256" key="1">
    <source>
        <dbReference type="ARBA" id="ARBA00001927"/>
    </source>
</evidence>
<sequence length="65" mass="7037">MKVRADENRCQGHGLCNMTAPDVFDLSDEDGHVVVRTPEVPPDLEDDAVRGAEACPELALSVTDE</sequence>